<evidence type="ECO:0000313" key="4">
    <source>
        <dbReference type="EMBL" id="KAF8797142.1"/>
    </source>
</evidence>
<gene>
    <name evidence="4" type="ORF">HNY73_001441</name>
</gene>
<dbReference type="GO" id="GO:0005737">
    <property type="term" value="C:cytoplasm"/>
    <property type="evidence" value="ECO:0007669"/>
    <property type="project" value="TreeGrafter"/>
</dbReference>
<dbReference type="GO" id="GO:0016773">
    <property type="term" value="F:phosphotransferase activity, alcohol group as acceptor"/>
    <property type="evidence" value="ECO:0007669"/>
    <property type="project" value="InterPro"/>
</dbReference>
<evidence type="ECO:0000313" key="5">
    <source>
        <dbReference type="Proteomes" id="UP000807504"/>
    </source>
</evidence>
<dbReference type="InterPro" id="IPR006020">
    <property type="entry name" value="PTB/PI_dom"/>
</dbReference>
<accession>A0A8T0G2F9</accession>
<feature type="domain" description="PID" evidence="3">
    <location>
        <begin position="196"/>
        <end position="323"/>
    </location>
</feature>
<reference evidence="4" key="2">
    <citation type="submission" date="2020-06" db="EMBL/GenBank/DDBJ databases">
        <authorList>
            <person name="Sheffer M."/>
        </authorList>
    </citation>
    <scope>NUCLEOTIDE SEQUENCE</scope>
</reference>
<evidence type="ECO:0000256" key="2">
    <source>
        <dbReference type="SAM" id="MobiDB-lite"/>
    </source>
</evidence>
<reference evidence="4" key="1">
    <citation type="journal article" date="2020" name="bioRxiv">
        <title>Chromosome-level reference genome of the European wasp spider Argiope bruennichi: a resource for studies on range expansion and evolutionary adaptation.</title>
        <authorList>
            <person name="Sheffer M.M."/>
            <person name="Hoppe A."/>
            <person name="Krehenwinkel H."/>
            <person name="Uhl G."/>
            <person name="Kuss A.W."/>
            <person name="Jensen L."/>
            <person name="Jensen C."/>
            <person name="Gillespie R.G."/>
            <person name="Hoff K.J."/>
            <person name="Prost S."/>
        </authorList>
    </citation>
    <scope>NUCLEOTIDE SEQUENCE</scope>
</reference>
<protein>
    <submittedName>
        <fullName evidence="4">Protein disabled like protein</fullName>
    </submittedName>
</protein>
<dbReference type="Proteomes" id="UP000807504">
    <property type="component" value="Unassembled WGS sequence"/>
</dbReference>
<feature type="compositionally biased region" description="Low complexity" evidence="2">
    <location>
        <begin position="172"/>
        <end position="190"/>
    </location>
</feature>
<dbReference type="SUPFAM" id="SSF50729">
    <property type="entry name" value="PH domain-like"/>
    <property type="match status" value="1"/>
</dbReference>
<dbReference type="GO" id="GO:0005975">
    <property type="term" value="P:carbohydrate metabolic process"/>
    <property type="evidence" value="ECO:0007669"/>
    <property type="project" value="InterPro"/>
</dbReference>
<feature type="region of interest" description="Disordered" evidence="2">
    <location>
        <begin position="170"/>
        <end position="190"/>
    </location>
</feature>
<comment type="caution">
    <text evidence="4">The sequence shown here is derived from an EMBL/GenBank/DDBJ whole genome shotgun (WGS) entry which is preliminary data.</text>
</comment>
<feature type="coiled-coil region" evidence="1">
    <location>
        <begin position="3470"/>
        <end position="3504"/>
    </location>
</feature>
<dbReference type="Gene3D" id="3.30.420.40">
    <property type="match status" value="1"/>
</dbReference>
<proteinExistence type="predicted"/>
<keyword evidence="1" id="KW-0175">Coiled coil</keyword>
<feature type="coiled-coil region" evidence="1">
    <location>
        <begin position="1550"/>
        <end position="1606"/>
    </location>
</feature>
<organism evidence="4 5">
    <name type="scientific">Argiope bruennichi</name>
    <name type="common">Wasp spider</name>
    <name type="synonym">Aranea bruennichi</name>
    <dbReference type="NCBI Taxonomy" id="94029"/>
    <lineage>
        <taxon>Eukaryota</taxon>
        <taxon>Metazoa</taxon>
        <taxon>Ecdysozoa</taxon>
        <taxon>Arthropoda</taxon>
        <taxon>Chelicerata</taxon>
        <taxon>Arachnida</taxon>
        <taxon>Araneae</taxon>
        <taxon>Araneomorphae</taxon>
        <taxon>Entelegynae</taxon>
        <taxon>Araneoidea</taxon>
        <taxon>Araneidae</taxon>
        <taxon>Argiope</taxon>
    </lineage>
</organism>
<evidence type="ECO:0000256" key="1">
    <source>
        <dbReference type="SAM" id="Coils"/>
    </source>
</evidence>
<dbReference type="PROSITE" id="PS01179">
    <property type="entry name" value="PID"/>
    <property type="match status" value="1"/>
</dbReference>
<dbReference type="GO" id="GO:0005524">
    <property type="term" value="F:ATP binding"/>
    <property type="evidence" value="ECO:0007669"/>
    <property type="project" value="InterPro"/>
</dbReference>
<name>A0A8T0G2F9_ARGBR</name>
<feature type="region of interest" description="Disordered" evidence="2">
    <location>
        <begin position="1058"/>
        <end position="1085"/>
    </location>
</feature>
<feature type="coiled-coil region" evidence="1">
    <location>
        <begin position="3715"/>
        <end position="3742"/>
    </location>
</feature>
<dbReference type="PANTHER" id="PTHR47695:SF3">
    <property type="entry name" value="PID DOMAIN-CONTAINING PROTEIN"/>
    <property type="match status" value="1"/>
</dbReference>
<evidence type="ECO:0000259" key="3">
    <source>
        <dbReference type="PROSITE" id="PS01179"/>
    </source>
</evidence>
<dbReference type="SMART" id="SM00462">
    <property type="entry name" value="PTB"/>
    <property type="match status" value="1"/>
</dbReference>
<feature type="coiled-coil region" evidence="1">
    <location>
        <begin position="3363"/>
        <end position="3409"/>
    </location>
</feature>
<dbReference type="Pfam" id="PF00349">
    <property type="entry name" value="Hexokinase_1"/>
    <property type="match status" value="1"/>
</dbReference>
<dbReference type="Gene3D" id="2.30.29.30">
    <property type="entry name" value="Pleckstrin-homology domain (PH domain)/Phosphotyrosine-binding domain (PTB)"/>
    <property type="match status" value="1"/>
</dbReference>
<dbReference type="InterPro" id="IPR022672">
    <property type="entry name" value="Hexokinase_N"/>
</dbReference>
<dbReference type="PANTHER" id="PTHR47695">
    <property type="entry name" value="PID DOMAIN-CONTAINING PROTEIN"/>
    <property type="match status" value="1"/>
</dbReference>
<dbReference type="SUPFAM" id="SSF53067">
    <property type="entry name" value="Actin-like ATPase domain"/>
    <property type="match status" value="1"/>
</dbReference>
<keyword evidence="5" id="KW-1185">Reference proteome</keyword>
<dbReference type="InterPro" id="IPR043129">
    <property type="entry name" value="ATPase_NBD"/>
</dbReference>
<dbReference type="EMBL" id="JABXBU010000001">
    <property type="protein sequence ID" value="KAF8797142.1"/>
    <property type="molecule type" value="Genomic_DNA"/>
</dbReference>
<dbReference type="InterPro" id="IPR011993">
    <property type="entry name" value="PH-like_dom_sf"/>
</dbReference>
<sequence>MKPFILSDNAIYRIKEALQNEMTLGLLKTANLPMTVTFVTERVTEADGDYVAICAHAQNFSITLVKLRPDALPETYRKDYEIDTSVFNLSYRKIYEAFADCMKDFFYEFQLGGAAIPVGFCSNLPMRHFSLDTAIIPSFGVHSALNPCQKDVKSYFEQILCTYDYQRNTHRSSSSSSFTASSPSEGSDNSSEIHQVQFDAKLLGCESVLGLDISPETCHKLLDKLKIFLNAGKALKDVILEISPTGVQIQDKHLKDVLHHHFLNKISHITQDFANNHAFGYIFGDYVKGHQFFAFITICESTQVVLYLHETFLLEILQKKKEELNMKASQVFLTLKNFLNVAQDLKVKEREIPSTLKKRVNLVENIFWWLEGCSGDVTPTCLETQESTLNVRIQELYTTAVTMKLIEREQEEEALLRKAKAAKRHLRKKKPQQVDAKRTDDYVSEKTSDPLQIKVIQLLQKYADEFRSVLEDRKIKLELLKDKAPELISGDVTDESIGEAIKFLEKFCCDVHQEIEMEINYVKEKIESIVFAENEERINIQPKGSTINLGGKQFLKSVQIKPKENIFEEFSVPASRSSSEISEVLNKIEKCKEYFLNALKIRKEEVNELKYLISGLHFREDRLPSEETAAVILPRKLLVTTAKLHLREIINIESHLLKLSDAENQVVFAVPNVLQYCKDIYDLNLSRLEKRYKEISDDNNKNEVLPVVYTLKDLFDVVSFGLKQKRIEKSDDPTGDKTLQIYTSLEEFLLVAFDLKQKAMEIPLEVLKSELEKVLSNLISKIKEREMQRISERKRHLKALKISNSWKKVFLTAAEIRKAEIMKVIPAKIKEEKEEEAIIRMLKSDERLNVDNEGRQLSTSWRKIFIHVNDMKRREIEQIKQLLYETENSNFNEQEEKHETTGIDTLEEEYLQIIGEEEEECPHAELLRVISTCKSIFQIVIEKGTAELEELEHDMRPIFNPEYDEENIEYEEDEITKALNKTKQILQDHYNIKTQVSLAQETTKRYLLFQLDKVENGIKVLSDKMETLDHAFQDLMTMPSEEIRPFTDLVVEVLSSEDIHRSEDNQDESSQLQPSELEGKKSSSKFTREQIEALLLEIEAEQKGDDEVEDPYKLEALNIYKECKSFFKSALDLRKKNLEILESDLEKFERSFSKKPKKNEKQRKALSNIKACRERMNYGLETLQSELKFLQHQFEKIAKAYPKEQEVMEIKVTDSISHCLYSQTLQDESFLFWALLCTSYNVVAISFIPSEIVASSRKLFSTFVEARKTNLHLMDVELGLLLAKENSLLSQQCINVETADITRTEILDSCKDLVIGFVDIKMKEVDEISNSLNALDEIERKIEDQLSHLDSEEMKASYTKLEKVKDAVSTCKKLSVSASEKAKRGLKDADKVLRMLKDVLDVVEESVVSSTCTYLLKSNIEKRESEIYAITKVLKTMEAGLKNLEVTEQDIEDYLNTRDLGTVMPEVLPSIPLTAADKRKSAKILFSHVEKEEESSSSDTDGRTEQLNFEVSSTNIEEIKNTLGLIKVEEFRKQALGYLQARLLTKCEEIEQIQADLDKLKVTVANVEKEDSKVFDICQNIIFKSVEMLKAESQAAANELKNLEKVNIEEIHSDIDEVEFASSCKRTLMNAIKNRNTQHNLIEFELMKLVRYQDSRIVQICKDQLLFLQKSSNEEAFAIKEKIKKLERTGYKQELYEMCRKDIQEFIQMVNGTIQLTESVLQSIKEKKMKIELEDAQFVAVCRNLFLSQMMQRKKEMSLYKQTADQVNETTLTIENMNEEANFIFRIIYGIPEHARSIRRLEKEQIECEIIKKMDINVSEAVNDCEKFFVEMSESLKDELYEFKKELDDISGKKEQVCNFSIEEFSALITKYSNYILSVIEKNVDSEKELKKKVNSLRGKHDTIKIEKVNMDALNASNTETSQKKLKTEASDLLSLCTEVLCYIIENFKIGIKDIKIALEELQTLKEPISKKTMKPLSETLPANHNYTAKQIALLEELEQEILNSETGKEELEFCEHIYITTIDRKEEKIQIFKQILEKLNNVKIDLSSKAANLVYGWRSLCSMIHDTFIEQNAMLENEVIVAKSIHQERERTVEKYEDAVCLVISMLEENLGEILLNLQELRNKDLELKEQIACTYSLESLKKYNSVSEGNPDMKELSDVEKIVVRCKHLMQMSVKLRKEGIHALNLQLKFFMGKSQESRQRKSLALPSWQERFLSFMNMEKDNFDIRKQILFEGSAMNEIEQGDKSLKFTEDQAESEMKAKLMMYKDLLLSIEHKRLKQPSYCISAWNDIFVEAFLLEQLKSHEGLDIKEFTEIDSTESSTKLNAFHSEYSWDELMRQVTTIVSRQMKIASFLQSKKRTFIPLLPWKEILRKAICSWNALIYDEMATKRQENTLLQWKSRMTPKEYSEYVAGYQYGSGDDKGGTHTDDYIMNFMVDMKALISVLDRSVIGENTSNHDKQKAFVPNSWEDIFDDAYSIIKEGNQLIHKLKKQDMRIQYQAARYHSSWSDCFFKAVGARKEELREEFKENSLLQSVAKRIREKMQSGIQKQALDFMTLDSESWTEKISEMFHAYKEELTEAVNIKRQEMKQNPVLNKPITWEDKIEENPFFKTEVIYLCYGELIKQGKRMFTLALDIRNSEKSSMEKILKNFRLEEKAFGDDTEKTNEPVYIWKKILSSAIDFIKKGLPFHQQRRKHSFKSEELFSIAEKKLTKELDTGIMQEEKSRGELQFFPEDEKHSALWDGIFQTVYNLLAKDLEKAEKLGLKEIKSKEGAEKEYLEDNFDDFPHWIDIFLDAADQEIKEMNPNQIDLHQILEENLLSEVRPSWNEILYIFSNYNQEEIKKRLFINNRNTLADRTELSNLKLLVSHRNFNWDHIIVAAIEEFLKINENRCDENLVESSESKRHFVLALLENKFQKMNQLHDEDESAKHSENCKWIDLLPTKETESKFQVEEELLETKIILENPTSYFKKEKIPDDLLWKRIFPFAVLVWKRNLGDYLKFSKMSSMEKLAGTTYSKTDELKLLKEKLHQEQQRIKKFTNDISLKSKKLIEERFDLKDSNSISEYDSEKKTSVSAISHNFSTTKQIDSYEPQYFSVTASWKEVFFAAVERNRKILYKLVEFKKFDEANEHEVAEKRFQQNENESLKTHNFGQEELKDLFTVQNVLNLPITLRELFDTTTVLQQKKLVLFSQSFDEDFNKISEAKQKLTGTFKAFDVIDNFKHIFARGLLMRKKEIAMLERELQKLDNNEKATSILAILCNYYNMASKIREKENKIILHELELLNDFKDIFTGYMDFSANQSLRLRNKHHIRLLKQEYQNIQFVRTDFERKLISHLDRCVRNFESSVDKRNDHKFQVDMKAMDSLLKNLNLKEQELLSAAKRVLTSISELRKAEIKHLEIEMKSLKKETFESTMENKVTQLLSVVIPFVSNGLDERKNLQSLLIQAIDFIKDAETNVYNKVRSASILSKELLLNAIQNNRSEIETMENAVNNLKSKVDCKKKKVAKVMTACENYIDKMAEKRKSEIQLVETYLREMKYIQVAEFHSRCTQYFVNALEKRKQEIIDIEVLTEPLKEKEEELDSEMSSAIDEALCDAFGIHQGMTFFKIQEEKKEIEVAKLDPQTITLFSEFYSTLVESINKDINNTQENLKSLDSFKGTLAEELIEILRNFVRMFNKEKEVMKTEIDTITSEINMFKEHQNKFFSDIDQILNICRGHLTKNLEEITQDIKELKFQLKILTGRDIEEEEIEEYVLETYDDLDAFVPASLDAYSANNSMHVIESDIQKPESLLPTVTSILQSGLTWREDSIKTFIDVLEHLSEFKNKSLEVVTTCLENYFLVGEKRREENERMQHVFNSYDKIEESYVSKVCKDCLENVQFFNLEALNSIEFELDRLTNTIDLLQEEKNVIFNFCEKDFLYATHKIEEEVKNMNSDLSYLLFMGSAEGSELLSDCKDVLRQGVNDRNEEIHNLTSDHDSWSPESDVLQVLAVCGKHLKTCLEKRQLETQKMQELLNLIEEESNMSSLLYSPALEAVMEANNAFIEFLVPETCTFSYVQKELESKDKRLIEASQTLYCSMLETFKIERESISSDIEYLQDIRTEGAEITETESNEITVNFSDLFLTTFTLKKSELERNVHKKLIVEDVNKKKADILAAVKDVTKDEDIKENLSDEKLSIQEINETEKELKPFLQFDNYFEVRKQENKLKMDKKVIKEFLDLEVKLNAKVVETAIKSPSSLEDKSEKASEPDKDTEAFVNRVYEIKVQQIENEISLKRVKIGNVIKQRKYIMKNLIKSKRQEMEESVMLKEKQMQHMLDVVKSEDSQVICSLKDIFIDVVELKNKEKHSLKNKKELEKYLDKKLETKKVFVNLDTIFNAVLGIKEEELEMLKRSKFKEIEKLIKMMRREVKKRIVIAYDKLETALRKYRQYEKARALEYAGITQSAEQKGSEREEYSIPDEDIFPDIKSFKDFISTFKSPFGAEPKKSISIFKDVTSKADEIKPYIPFIRPHAYAMHGLAGHILKLYEGELQAFSKVLYDLKKETENAIQHGISFISEETPSNEETVNAAKR</sequence>